<keyword evidence="1" id="KW-1133">Transmembrane helix</keyword>
<keyword evidence="3" id="KW-1185">Reference proteome</keyword>
<protein>
    <recommendedName>
        <fullName evidence="4">Lycopene cyclase domain-containing protein</fullName>
    </recommendedName>
</protein>
<feature type="transmembrane region" description="Helical" evidence="1">
    <location>
        <begin position="42"/>
        <end position="62"/>
    </location>
</feature>
<organism evidence="2 3">
    <name type="scientific">Aeromicrobium panaciterrae</name>
    <dbReference type="NCBI Taxonomy" id="363861"/>
    <lineage>
        <taxon>Bacteria</taxon>
        <taxon>Bacillati</taxon>
        <taxon>Actinomycetota</taxon>
        <taxon>Actinomycetes</taxon>
        <taxon>Propionibacteriales</taxon>
        <taxon>Nocardioidaceae</taxon>
        <taxon>Aeromicrobium</taxon>
    </lineage>
</organism>
<evidence type="ECO:0008006" key="4">
    <source>
        <dbReference type="Google" id="ProtNLM"/>
    </source>
</evidence>
<evidence type="ECO:0000256" key="1">
    <source>
        <dbReference type="SAM" id="Phobius"/>
    </source>
</evidence>
<feature type="transmembrane region" description="Helical" evidence="1">
    <location>
        <begin position="74"/>
        <end position="92"/>
    </location>
</feature>
<dbReference type="RefSeq" id="WP_309966800.1">
    <property type="nucleotide sequence ID" value="NZ_JAVDWH010000001.1"/>
</dbReference>
<sequence length="192" mass="20609">MKRFALVAGVSAIFLTLCDQLFHVRTDTLVYHWDPQVLGQTIIVPLTFLLATVSMLDTSLRVNGVAPRSTSSNGVMASLAIVTSVYLISGFVDQKYSVAYALALLATWAIRVVRRGEPAIVLGSAILIAVGGVLGEAALSAVGEFSYLQPDVIGVPWWLFPLYLHGALAARDVASTVVLRHETSPVLHQPLP</sequence>
<dbReference type="Proteomes" id="UP001257739">
    <property type="component" value="Unassembled WGS sequence"/>
</dbReference>
<comment type="caution">
    <text evidence="2">The sequence shown here is derived from an EMBL/GenBank/DDBJ whole genome shotgun (WGS) entry which is preliminary data.</text>
</comment>
<dbReference type="EMBL" id="JAVDWH010000001">
    <property type="protein sequence ID" value="MDR7085845.1"/>
    <property type="molecule type" value="Genomic_DNA"/>
</dbReference>
<keyword evidence="1" id="KW-0812">Transmembrane</keyword>
<name>A0ABU1UL12_9ACTN</name>
<proteinExistence type="predicted"/>
<keyword evidence="1" id="KW-0472">Membrane</keyword>
<gene>
    <name evidence="2" type="ORF">J2X11_000684</name>
</gene>
<evidence type="ECO:0000313" key="2">
    <source>
        <dbReference type="EMBL" id="MDR7085845.1"/>
    </source>
</evidence>
<accession>A0ABU1UL12</accession>
<feature type="transmembrane region" description="Helical" evidence="1">
    <location>
        <begin position="98"/>
        <end position="113"/>
    </location>
</feature>
<reference evidence="2 3" key="1">
    <citation type="submission" date="2023-07" db="EMBL/GenBank/DDBJ databases">
        <title>Sorghum-associated microbial communities from plants grown in Nebraska, USA.</title>
        <authorList>
            <person name="Schachtman D."/>
        </authorList>
    </citation>
    <scope>NUCLEOTIDE SEQUENCE [LARGE SCALE GENOMIC DNA]</scope>
    <source>
        <strain evidence="2 3">BE248</strain>
    </source>
</reference>
<feature type="transmembrane region" description="Helical" evidence="1">
    <location>
        <begin position="120"/>
        <end position="143"/>
    </location>
</feature>
<evidence type="ECO:0000313" key="3">
    <source>
        <dbReference type="Proteomes" id="UP001257739"/>
    </source>
</evidence>
<feature type="transmembrane region" description="Helical" evidence="1">
    <location>
        <begin position="155"/>
        <end position="174"/>
    </location>
</feature>